<sequence length="118" mass="14004">MSLFHPIHYLNHGLRLLFGMHQRPYCNDWDELLNNIITSGKVVDHDDCTITYSHSGRTYEVWVGNKFYAYGHLYRLDGNDLPRKFQRRPTLKTMLNLSSIEKQLENGEFQNFQRAMKP</sequence>
<protein>
    <submittedName>
        <fullName evidence="1">Uncharacterized protein</fullName>
    </submittedName>
</protein>
<accession>A0ABY2ZZE8</accession>
<proteinExistence type="predicted"/>
<reference evidence="1 2" key="1">
    <citation type="submission" date="2019-06" db="EMBL/GenBank/DDBJ databases">
        <title>Pantoea dispersa Assembly.</title>
        <authorList>
            <person name="Wang J."/>
        </authorList>
    </citation>
    <scope>NUCLEOTIDE SEQUENCE [LARGE SCALE GENOMIC DNA]</scope>
    <source>
        <strain evidence="2">bio</strain>
    </source>
</reference>
<dbReference type="RefSeq" id="WP_141495757.1">
    <property type="nucleotide sequence ID" value="NZ_VICF01000002.1"/>
</dbReference>
<evidence type="ECO:0000313" key="2">
    <source>
        <dbReference type="Proteomes" id="UP000319715"/>
    </source>
</evidence>
<dbReference type="Proteomes" id="UP000319715">
    <property type="component" value="Unassembled WGS sequence"/>
</dbReference>
<gene>
    <name evidence="1" type="ORF">FK492_06645</name>
</gene>
<dbReference type="EMBL" id="VICF01000002">
    <property type="protein sequence ID" value="TQC75594.1"/>
    <property type="molecule type" value="Genomic_DNA"/>
</dbReference>
<keyword evidence="2" id="KW-1185">Reference proteome</keyword>
<name>A0ABY2ZZE8_9GAMM</name>
<comment type="caution">
    <text evidence="1">The sequence shown here is derived from an EMBL/GenBank/DDBJ whole genome shotgun (WGS) entry which is preliminary data.</text>
</comment>
<evidence type="ECO:0000313" key="1">
    <source>
        <dbReference type="EMBL" id="TQC75594.1"/>
    </source>
</evidence>
<organism evidence="1 2">
    <name type="scientific">Pantoea dispersa</name>
    <dbReference type="NCBI Taxonomy" id="59814"/>
    <lineage>
        <taxon>Bacteria</taxon>
        <taxon>Pseudomonadati</taxon>
        <taxon>Pseudomonadota</taxon>
        <taxon>Gammaproteobacteria</taxon>
        <taxon>Enterobacterales</taxon>
        <taxon>Erwiniaceae</taxon>
        <taxon>Pantoea</taxon>
    </lineage>
</organism>